<feature type="chain" id="PRO_5035834760" evidence="1">
    <location>
        <begin position="18"/>
        <end position="92"/>
    </location>
</feature>
<dbReference type="AlphaFoldDB" id="A0A8S1RPJ4"/>
<keyword evidence="3" id="KW-1185">Reference proteome</keyword>
<accession>A0A8S1RPJ4</accession>
<sequence length="92" mass="11098">MLLLIIIILADQDKEFGEKEKCVPKLFQNTQNRGLHIQNQCFLKMLWTLRQQRIDSFNLRRGRQKQKIQMCMSKQQLNLLIEYMNQINILYG</sequence>
<proteinExistence type="predicted"/>
<evidence type="ECO:0000256" key="1">
    <source>
        <dbReference type="SAM" id="SignalP"/>
    </source>
</evidence>
<evidence type="ECO:0000313" key="2">
    <source>
        <dbReference type="EMBL" id="CAD8128959.1"/>
    </source>
</evidence>
<gene>
    <name evidence="2" type="ORF">PSON_ATCC_30995.1.T2010022</name>
</gene>
<reference evidence="2" key="1">
    <citation type="submission" date="2021-01" db="EMBL/GenBank/DDBJ databases">
        <authorList>
            <consortium name="Genoscope - CEA"/>
            <person name="William W."/>
        </authorList>
    </citation>
    <scope>NUCLEOTIDE SEQUENCE</scope>
</reference>
<dbReference type="Proteomes" id="UP000692954">
    <property type="component" value="Unassembled WGS sequence"/>
</dbReference>
<protein>
    <submittedName>
        <fullName evidence="2">Uncharacterized protein</fullName>
    </submittedName>
</protein>
<organism evidence="2 3">
    <name type="scientific">Paramecium sonneborni</name>
    <dbReference type="NCBI Taxonomy" id="65129"/>
    <lineage>
        <taxon>Eukaryota</taxon>
        <taxon>Sar</taxon>
        <taxon>Alveolata</taxon>
        <taxon>Ciliophora</taxon>
        <taxon>Intramacronucleata</taxon>
        <taxon>Oligohymenophorea</taxon>
        <taxon>Peniculida</taxon>
        <taxon>Parameciidae</taxon>
        <taxon>Paramecium</taxon>
    </lineage>
</organism>
<comment type="caution">
    <text evidence="2">The sequence shown here is derived from an EMBL/GenBank/DDBJ whole genome shotgun (WGS) entry which is preliminary data.</text>
</comment>
<evidence type="ECO:0000313" key="3">
    <source>
        <dbReference type="Proteomes" id="UP000692954"/>
    </source>
</evidence>
<dbReference type="EMBL" id="CAJJDN010000201">
    <property type="protein sequence ID" value="CAD8128959.1"/>
    <property type="molecule type" value="Genomic_DNA"/>
</dbReference>
<name>A0A8S1RPJ4_9CILI</name>
<keyword evidence="1" id="KW-0732">Signal</keyword>
<feature type="signal peptide" evidence="1">
    <location>
        <begin position="1"/>
        <end position="17"/>
    </location>
</feature>